<dbReference type="EMBL" id="BQNB010021382">
    <property type="protein sequence ID" value="GJU05836.1"/>
    <property type="molecule type" value="Genomic_DNA"/>
</dbReference>
<name>A0ABQ5J0J8_9ASTR</name>
<proteinExistence type="predicted"/>
<gene>
    <name evidence="1" type="ORF">Tco_1122266</name>
</gene>
<accession>A0ABQ5J0J8</accession>
<keyword evidence="2" id="KW-1185">Reference proteome</keyword>
<comment type="caution">
    <text evidence="1">The sequence shown here is derived from an EMBL/GenBank/DDBJ whole genome shotgun (WGS) entry which is preliminary data.</text>
</comment>
<organism evidence="1 2">
    <name type="scientific">Tanacetum coccineum</name>
    <dbReference type="NCBI Taxonomy" id="301880"/>
    <lineage>
        <taxon>Eukaryota</taxon>
        <taxon>Viridiplantae</taxon>
        <taxon>Streptophyta</taxon>
        <taxon>Embryophyta</taxon>
        <taxon>Tracheophyta</taxon>
        <taxon>Spermatophyta</taxon>
        <taxon>Magnoliopsida</taxon>
        <taxon>eudicotyledons</taxon>
        <taxon>Gunneridae</taxon>
        <taxon>Pentapetalae</taxon>
        <taxon>asterids</taxon>
        <taxon>campanulids</taxon>
        <taxon>Asterales</taxon>
        <taxon>Asteraceae</taxon>
        <taxon>Asteroideae</taxon>
        <taxon>Anthemideae</taxon>
        <taxon>Anthemidinae</taxon>
        <taxon>Tanacetum</taxon>
    </lineage>
</organism>
<reference evidence="1" key="2">
    <citation type="submission" date="2022-01" db="EMBL/GenBank/DDBJ databases">
        <authorList>
            <person name="Yamashiro T."/>
            <person name="Shiraishi A."/>
            <person name="Satake H."/>
            <person name="Nakayama K."/>
        </authorList>
    </citation>
    <scope>NUCLEOTIDE SEQUENCE</scope>
</reference>
<sequence>MANFPRLQELTAARNSNNLNDAIENAVIRADLFGGPLAVQCAEYLKQLSKTKVLRMLELRKTIAEVHIQLHKKIDFLTVLKFY</sequence>
<dbReference type="Proteomes" id="UP001151760">
    <property type="component" value="Unassembled WGS sequence"/>
</dbReference>
<evidence type="ECO:0000313" key="1">
    <source>
        <dbReference type="EMBL" id="GJU05836.1"/>
    </source>
</evidence>
<evidence type="ECO:0000313" key="2">
    <source>
        <dbReference type="Proteomes" id="UP001151760"/>
    </source>
</evidence>
<reference evidence="1" key="1">
    <citation type="journal article" date="2022" name="Int. J. Mol. Sci.">
        <title>Draft Genome of Tanacetum Coccineum: Genomic Comparison of Closely Related Tanacetum-Family Plants.</title>
        <authorList>
            <person name="Yamashiro T."/>
            <person name="Shiraishi A."/>
            <person name="Nakayama K."/>
            <person name="Satake H."/>
        </authorList>
    </citation>
    <scope>NUCLEOTIDE SEQUENCE</scope>
</reference>
<protein>
    <submittedName>
        <fullName evidence="1">Uncharacterized protein</fullName>
    </submittedName>
</protein>